<dbReference type="GO" id="GO:0046872">
    <property type="term" value="F:metal ion binding"/>
    <property type="evidence" value="ECO:0007669"/>
    <property type="project" value="UniProtKB-KW"/>
</dbReference>
<dbReference type="InterPro" id="IPR044861">
    <property type="entry name" value="IPNS-like_FE2OG_OXY"/>
</dbReference>
<keyword evidence="6" id="KW-0266">Ethylene biosynthesis</keyword>
<dbReference type="GO" id="GO:0102276">
    <property type="term" value="F:2-oxoglutarate oxygenase/decarboxylase (ethylene-forming) activity"/>
    <property type="evidence" value="ECO:0007669"/>
    <property type="project" value="UniProtKB-EC"/>
</dbReference>
<evidence type="ECO:0000259" key="12">
    <source>
        <dbReference type="PROSITE" id="PS51471"/>
    </source>
</evidence>
<dbReference type="InterPro" id="IPR026992">
    <property type="entry name" value="DIOX_N"/>
</dbReference>
<proteinExistence type="inferred from homology"/>
<dbReference type="InterPro" id="IPR005123">
    <property type="entry name" value="Oxoglu/Fe-dep_dioxygenase_dom"/>
</dbReference>
<evidence type="ECO:0000313" key="13">
    <source>
        <dbReference type="EMBL" id="PMR72101.1"/>
    </source>
</evidence>
<comment type="similarity">
    <text evidence="11">Belongs to the iron/ascorbate-dependent oxidoreductase family.</text>
</comment>
<dbReference type="GO" id="GO:0009693">
    <property type="term" value="P:ethylene biosynthetic process"/>
    <property type="evidence" value="ECO:0007669"/>
    <property type="project" value="UniProtKB-KW"/>
</dbReference>
<dbReference type="SUPFAM" id="SSF51197">
    <property type="entry name" value="Clavaminate synthase-like"/>
    <property type="match status" value="1"/>
</dbReference>
<name>A0A2N7TV79_9GAMM</name>
<dbReference type="AlphaFoldDB" id="A0A2N7TV79"/>
<dbReference type="Pfam" id="PF14226">
    <property type="entry name" value="DIOX_N"/>
    <property type="match status" value="1"/>
</dbReference>
<gene>
    <name evidence="13" type="ORF">C1H69_22225</name>
</gene>
<evidence type="ECO:0000256" key="9">
    <source>
        <dbReference type="ARBA" id="ARBA00047725"/>
    </source>
</evidence>
<comment type="pathway">
    <text evidence="2">Alkene biosynthesis; ethylene biosynthesis via 2-oxoglutarate.</text>
</comment>
<dbReference type="OrthoDB" id="21825at2"/>
<evidence type="ECO:0000256" key="3">
    <source>
        <dbReference type="ARBA" id="ARBA00012293"/>
    </source>
</evidence>
<comment type="catalytic activity">
    <reaction evidence="9">
        <text>2-oxoglutarate + O2 + 2 H(+) = ethene + 3 CO2 + H2O</text>
        <dbReference type="Rhea" id="RHEA:31523"/>
        <dbReference type="ChEBI" id="CHEBI:15377"/>
        <dbReference type="ChEBI" id="CHEBI:15378"/>
        <dbReference type="ChEBI" id="CHEBI:15379"/>
        <dbReference type="ChEBI" id="CHEBI:16526"/>
        <dbReference type="ChEBI" id="CHEBI:16810"/>
        <dbReference type="ChEBI" id="CHEBI:18153"/>
        <dbReference type="EC" id="1.13.12.19"/>
    </reaction>
</comment>
<evidence type="ECO:0000256" key="4">
    <source>
        <dbReference type="ARBA" id="ARBA00012531"/>
    </source>
</evidence>
<evidence type="ECO:0000256" key="7">
    <source>
        <dbReference type="ARBA" id="ARBA00031011"/>
    </source>
</evidence>
<evidence type="ECO:0000256" key="10">
    <source>
        <dbReference type="ARBA" id="ARBA00049359"/>
    </source>
</evidence>
<dbReference type="PROSITE" id="PS51471">
    <property type="entry name" value="FE2OG_OXY"/>
    <property type="match status" value="1"/>
</dbReference>
<sequence length="339" mass="38626">MITSTHDTLQELQLERTLGGEGREAEREIPLIDLSDFDTRRDEIIDRLWQAATDVGFFQLVNHGIATADIRQAFTLAEEFFALPDATKARHSLKQGQNAGWEFKSQVRPSTQTADQKESYQITLPHMEGLWPDQVTLAEFQRIMLDFEHQAWQLGMRVLSCFAERLGFERDFFTHAHARHAPDYQSTLRLLHYLPLDRDALADASLWRAGAHTDFDCLTMVFQREGQGGLQVCPGHEVAGSDEGPAWSSVVPRDDIITCNIGDMLMRWSDDALKSTLHRVRMPTPEEADKPRYSMAFFCQANKDVTIQGPLRTYPPITAHDYLQQRIAANFHAVRNKDA</sequence>
<dbReference type="Proteomes" id="UP000235803">
    <property type="component" value="Unassembled WGS sequence"/>
</dbReference>
<protein>
    <recommendedName>
        <fullName evidence="5">2-oxoglutarate-dependent ethylene/succinate-forming enzyme</fullName>
        <ecNumber evidence="4">1.13.12.19</ecNumber>
        <ecNumber evidence="3">1.14.20.7</ecNumber>
    </recommendedName>
    <alternativeName>
        <fullName evidence="7">2-oxoglutarate dioxygenase (ethylene-forming)</fullName>
    </alternativeName>
    <alternativeName>
        <fullName evidence="8">2-oxoglutarate/L-arginine monooxygenase/decarboxylase (succinate-forming)</fullName>
    </alternativeName>
</protein>
<dbReference type="Pfam" id="PF03171">
    <property type="entry name" value="2OG-FeII_Oxy"/>
    <property type="match status" value="1"/>
</dbReference>
<keyword evidence="11" id="KW-0479">Metal-binding</keyword>
<accession>A0A2N7TV79</accession>
<comment type="caution">
    <text evidence="13">The sequence shown here is derived from an EMBL/GenBank/DDBJ whole genome shotgun (WGS) entry which is preliminary data.</text>
</comment>
<dbReference type="EC" id="1.13.12.19" evidence="4"/>
<dbReference type="InterPro" id="IPR050231">
    <property type="entry name" value="Iron_ascorbate_oxido_reductase"/>
</dbReference>
<dbReference type="EMBL" id="PNRF01000047">
    <property type="protein sequence ID" value="PMR72101.1"/>
    <property type="molecule type" value="Genomic_DNA"/>
</dbReference>
<evidence type="ECO:0000256" key="2">
    <source>
        <dbReference type="ARBA" id="ARBA00004767"/>
    </source>
</evidence>
<comment type="cofactor">
    <cofactor evidence="1">
        <name>Fe(2+)</name>
        <dbReference type="ChEBI" id="CHEBI:29033"/>
    </cofactor>
</comment>
<keyword evidence="14" id="KW-1185">Reference proteome</keyword>
<dbReference type="RefSeq" id="WP_102655565.1">
    <property type="nucleotide sequence ID" value="NZ_PNRF01000047.1"/>
</dbReference>
<keyword evidence="11" id="KW-0560">Oxidoreductase</keyword>
<evidence type="ECO:0000256" key="1">
    <source>
        <dbReference type="ARBA" id="ARBA00001954"/>
    </source>
</evidence>
<dbReference type="EC" id="1.14.20.7" evidence="3"/>
<dbReference type="InterPro" id="IPR027443">
    <property type="entry name" value="IPNS-like_sf"/>
</dbReference>
<reference evidence="13 14" key="1">
    <citation type="submission" date="2018-01" db="EMBL/GenBank/DDBJ databases">
        <title>Halomonas endophytica sp. nov., isolated from storage liquid in the stems of Populus euphratica.</title>
        <authorList>
            <person name="Chen C."/>
        </authorList>
    </citation>
    <scope>NUCLEOTIDE SEQUENCE [LARGE SCALE GENOMIC DNA]</scope>
    <source>
        <strain evidence="13 14">MC28</strain>
    </source>
</reference>
<evidence type="ECO:0000256" key="5">
    <source>
        <dbReference type="ARBA" id="ARBA00019045"/>
    </source>
</evidence>
<feature type="domain" description="Fe2OG dioxygenase" evidence="12">
    <location>
        <begin position="183"/>
        <end position="301"/>
    </location>
</feature>
<organism evidence="13 14">
    <name type="scientific">Billgrantia endophytica</name>
    <dbReference type="NCBI Taxonomy" id="2033802"/>
    <lineage>
        <taxon>Bacteria</taxon>
        <taxon>Pseudomonadati</taxon>
        <taxon>Pseudomonadota</taxon>
        <taxon>Gammaproteobacteria</taxon>
        <taxon>Oceanospirillales</taxon>
        <taxon>Halomonadaceae</taxon>
        <taxon>Billgrantia</taxon>
    </lineage>
</organism>
<evidence type="ECO:0000256" key="8">
    <source>
        <dbReference type="ARBA" id="ARBA00031282"/>
    </source>
</evidence>
<evidence type="ECO:0000256" key="11">
    <source>
        <dbReference type="RuleBase" id="RU003682"/>
    </source>
</evidence>
<evidence type="ECO:0000313" key="14">
    <source>
        <dbReference type="Proteomes" id="UP000235803"/>
    </source>
</evidence>
<keyword evidence="11" id="KW-0408">Iron</keyword>
<evidence type="ECO:0000256" key="6">
    <source>
        <dbReference type="ARBA" id="ARBA00022666"/>
    </source>
</evidence>
<dbReference type="PANTHER" id="PTHR47990">
    <property type="entry name" value="2-OXOGLUTARATE (2OG) AND FE(II)-DEPENDENT OXYGENASE SUPERFAMILY PROTEIN-RELATED"/>
    <property type="match status" value="1"/>
</dbReference>
<comment type="catalytic activity">
    <reaction evidence="10">
        <text>L-arginine + 2-oxoglutarate + O2 = guanidine + L-glutamate 5-semialdehyde + succinate + CO2</text>
        <dbReference type="Rhea" id="RHEA:31535"/>
        <dbReference type="ChEBI" id="CHEBI:15379"/>
        <dbReference type="ChEBI" id="CHEBI:16526"/>
        <dbReference type="ChEBI" id="CHEBI:16810"/>
        <dbReference type="ChEBI" id="CHEBI:30031"/>
        <dbReference type="ChEBI" id="CHEBI:30087"/>
        <dbReference type="ChEBI" id="CHEBI:32682"/>
        <dbReference type="ChEBI" id="CHEBI:58066"/>
        <dbReference type="EC" id="1.14.20.7"/>
    </reaction>
</comment>
<dbReference type="Gene3D" id="2.60.120.330">
    <property type="entry name" value="B-lactam Antibiotic, Isopenicillin N Synthase, Chain"/>
    <property type="match status" value="1"/>
</dbReference>